<evidence type="ECO:0000313" key="2">
    <source>
        <dbReference type="Proteomes" id="UP000053257"/>
    </source>
</evidence>
<name>A0A0C3SEH4_PHLG1</name>
<protein>
    <submittedName>
        <fullName evidence="1">Uncharacterized protein</fullName>
    </submittedName>
</protein>
<dbReference type="EMBL" id="KN840454">
    <property type="protein sequence ID" value="KIP10510.1"/>
    <property type="molecule type" value="Genomic_DNA"/>
</dbReference>
<dbReference type="HOGENOM" id="CLU_1441538_0_0_1"/>
<organism evidence="1 2">
    <name type="scientific">Phlebiopsis gigantea (strain 11061_1 CR5-6)</name>
    <name type="common">White-rot fungus</name>
    <name type="synonym">Peniophora gigantea</name>
    <dbReference type="NCBI Taxonomy" id="745531"/>
    <lineage>
        <taxon>Eukaryota</taxon>
        <taxon>Fungi</taxon>
        <taxon>Dikarya</taxon>
        <taxon>Basidiomycota</taxon>
        <taxon>Agaricomycotina</taxon>
        <taxon>Agaricomycetes</taxon>
        <taxon>Polyporales</taxon>
        <taxon>Phanerochaetaceae</taxon>
        <taxon>Phlebiopsis</taxon>
    </lineage>
</organism>
<sequence length="188" mass="20737">MTLIKCTSSGSVKREISTEIAGHRMCGGASPCDASDPRRCGRLRRWPAHTQLRREPISRQIRYNPERRPRIMNLPMRHLALASRTIIRSFCPSHLSVPPAMTCVPYPSACVRARSKRCPALGIEGHGRYRVQYWPRARMSACPSAPSRCFPSTSSSAPTADVGAPHASPFLLSCTSRAARVDQPRSVG</sequence>
<dbReference type="Proteomes" id="UP000053257">
    <property type="component" value="Unassembled WGS sequence"/>
</dbReference>
<proteinExistence type="predicted"/>
<evidence type="ECO:0000313" key="1">
    <source>
        <dbReference type="EMBL" id="KIP10510.1"/>
    </source>
</evidence>
<reference evidence="1 2" key="1">
    <citation type="journal article" date="2014" name="PLoS Genet.">
        <title>Analysis of the Phlebiopsis gigantea genome, transcriptome and secretome provides insight into its pioneer colonization strategies of wood.</title>
        <authorList>
            <person name="Hori C."/>
            <person name="Ishida T."/>
            <person name="Igarashi K."/>
            <person name="Samejima M."/>
            <person name="Suzuki H."/>
            <person name="Master E."/>
            <person name="Ferreira P."/>
            <person name="Ruiz-Duenas F.J."/>
            <person name="Held B."/>
            <person name="Canessa P."/>
            <person name="Larrondo L.F."/>
            <person name="Schmoll M."/>
            <person name="Druzhinina I.S."/>
            <person name="Kubicek C.P."/>
            <person name="Gaskell J.A."/>
            <person name="Kersten P."/>
            <person name="St John F."/>
            <person name="Glasner J."/>
            <person name="Sabat G."/>
            <person name="Splinter BonDurant S."/>
            <person name="Syed K."/>
            <person name="Yadav J."/>
            <person name="Mgbeahuruike A.C."/>
            <person name="Kovalchuk A."/>
            <person name="Asiegbu F.O."/>
            <person name="Lackner G."/>
            <person name="Hoffmeister D."/>
            <person name="Rencoret J."/>
            <person name="Gutierrez A."/>
            <person name="Sun H."/>
            <person name="Lindquist E."/>
            <person name="Barry K."/>
            <person name="Riley R."/>
            <person name="Grigoriev I.V."/>
            <person name="Henrissat B."/>
            <person name="Kues U."/>
            <person name="Berka R.M."/>
            <person name="Martinez A.T."/>
            <person name="Covert S.F."/>
            <person name="Blanchette R.A."/>
            <person name="Cullen D."/>
        </authorList>
    </citation>
    <scope>NUCLEOTIDE SEQUENCE [LARGE SCALE GENOMIC DNA]</scope>
    <source>
        <strain evidence="1 2">11061_1 CR5-6</strain>
    </source>
</reference>
<accession>A0A0C3SEH4</accession>
<dbReference type="AlphaFoldDB" id="A0A0C3SEH4"/>
<keyword evidence="2" id="KW-1185">Reference proteome</keyword>
<gene>
    <name evidence="1" type="ORF">PHLGIDRAFT_232302</name>
</gene>